<sequence>MPTLTGNRYEQLKKLINRKEKELGASLVQTSTDTNGNVHLLMKKRDSPFYIVWSTFNTGEHQTTYSDFYKGQYYLTYQSGRQELARRCRRKKS</sequence>
<name>A0A268NWZ3_SHOCL</name>
<protein>
    <submittedName>
        <fullName evidence="1">Uncharacterized protein</fullName>
    </submittedName>
</protein>
<dbReference type="RefSeq" id="WP_095326994.1">
    <property type="nucleotide sequence ID" value="NZ_NPCC01000029.1"/>
</dbReference>
<dbReference type="AlphaFoldDB" id="A0A268NWZ3"/>
<organism evidence="1 2">
    <name type="scientific">Shouchella clausii</name>
    <name type="common">Alkalihalobacillus clausii</name>
    <dbReference type="NCBI Taxonomy" id="79880"/>
    <lineage>
        <taxon>Bacteria</taxon>
        <taxon>Bacillati</taxon>
        <taxon>Bacillota</taxon>
        <taxon>Bacilli</taxon>
        <taxon>Bacillales</taxon>
        <taxon>Bacillaceae</taxon>
        <taxon>Shouchella</taxon>
    </lineage>
</organism>
<evidence type="ECO:0000313" key="2">
    <source>
        <dbReference type="Proteomes" id="UP000216207"/>
    </source>
</evidence>
<accession>A0A268NWZ3</accession>
<proteinExistence type="predicted"/>
<gene>
    <name evidence="1" type="ORF">CHH72_16600</name>
</gene>
<dbReference type="EMBL" id="NPCC01000029">
    <property type="protein sequence ID" value="PAE87749.1"/>
    <property type="molecule type" value="Genomic_DNA"/>
</dbReference>
<evidence type="ECO:0000313" key="1">
    <source>
        <dbReference type="EMBL" id="PAE87749.1"/>
    </source>
</evidence>
<reference evidence="1 2" key="1">
    <citation type="submission" date="2017-07" db="EMBL/GenBank/DDBJ databases">
        <title>Isolation and whole genome analysis of endospore-forming bacteria from heroin.</title>
        <authorList>
            <person name="Kalinowski J."/>
            <person name="Ahrens B."/>
            <person name="Al-Dilaimi A."/>
            <person name="Winkler A."/>
            <person name="Wibberg D."/>
            <person name="Schleenbecker U."/>
            <person name="Ruckert C."/>
            <person name="Wolfel R."/>
            <person name="Grass G."/>
        </authorList>
    </citation>
    <scope>NUCLEOTIDE SEQUENCE [LARGE SCALE GENOMIC DNA]</scope>
    <source>
        <strain evidence="1 2">7539</strain>
    </source>
</reference>
<comment type="caution">
    <text evidence="1">The sequence shown here is derived from an EMBL/GenBank/DDBJ whole genome shotgun (WGS) entry which is preliminary data.</text>
</comment>
<dbReference type="Proteomes" id="UP000216207">
    <property type="component" value="Unassembled WGS sequence"/>
</dbReference>